<dbReference type="RefSeq" id="WP_379820923.1">
    <property type="nucleotide sequence ID" value="NZ_JBHUMD010000024.1"/>
</dbReference>
<keyword evidence="3" id="KW-1185">Reference proteome</keyword>
<organism evidence="2 3">
    <name type="scientific">Flavobacterium suzhouense</name>
    <dbReference type="NCBI Taxonomy" id="1529638"/>
    <lineage>
        <taxon>Bacteria</taxon>
        <taxon>Pseudomonadati</taxon>
        <taxon>Bacteroidota</taxon>
        <taxon>Flavobacteriia</taxon>
        <taxon>Flavobacteriales</taxon>
        <taxon>Flavobacteriaceae</taxon>
        <taxon>Flavobacterium</taxon>
    </lineage>
</organism>
<feature type="transmembrane region" description="Helical" evidence="1">
    <location>
        <begin position="74"/>
        <end position="95"/>
    </location>
</feature>
<evidence type="ECO:0000256" key="1">
    <source>
        <dbReference type="SAM" id="Phobius"/>
    </source>
</evidence>
<protein>
    <submittedName>
        <fullName evidence="2">Uncharacterized protein</fullName>
    </submittedName>
</protein>
<sequence length="96" mass="10447">MSTYQKYLDTYTRGFMGFNTLAVLLQSGLGGFAAMLILQHGNSVAQMVQLFFVVITCSVFNGTVLAQMKPQVVFNTLLLSIAVSITAIVTNIFFIG</sequence>
<gene>
    <name evidence="2" type="ORF">ACFSR3_10510</name>
</gene>
<feature type="transmembrane region" description="Helical" evidence="1">
    <location>
        <begin position="50"/>
        <end position="68"/>
    </location>
</feature>
<keyword evidence="1" id="KW-0472">Membrane</keyword>
<comment type="caution">
    <text evidence="2">The sequence shown here is derived from an EMBL/GenBank/DDBJ whole genome shotgun (WGS) entry which is preliminary data.</text>
</comment>
<reference evidence="3" key="1">
    <citation type="journal article" date="2019" name="Int. J. Syst. Evol. Microbiol.">
        <title>The Global Catalogue of Microorganisms (GCM) 10K type strain sequencing project: providing services to taxonomists for standard genome sequencing and annotation.</title>
        <authorList>
            <consortium name="The Broad Institute Genomics Platform"/>
            <consortium name="The Broad Institute Genome Sequencing Center for Infectious Disease"/>
            <person name="Wu L."/>
            <person name="Ma J."/>
        </authorList>
    </citation>
    <scope>NUCLEOTIDE SEQUENCE [LARGE SCALE GENOMIC DNA]</scope>
    <source>
        <strain evidence="3">KCTC 42107</strain>
    </source>
</reference>
<name>A0ABW5NV90_9FLAO</name>
<evidence type="ECO:0000313" key="2">
    <source>
        <dbReference type="EMBL" id="MFD2602488.1"/>
    </source>
</evidence>
<keyword evidence="1" id="KW-1133">Transmembrane helix</keyword>
<feature type="transmembrane region" description="Helical" evidence="1">
    <location>
        <begin position="20"/>
        <end position="38"/>
    </location>
</feature>
<dbReference type="Proteomes" id="UP001597480">
    <property type="component" value="Unassembled WGS sequence"/>
</dbReference>
<evidence type="ECO:0000313" key="3">
    <source>
        <dbReference type="Proteomes" id="UP001597480"/>
    </source>
</evidence>
<proteinExistence type="predicted"/>
<accession>A0ABW5NV90</accession>
<keyword evidence="1" id="KW-0812">Transmembrane</keyword>
<dbReference type="EMBL" id="JBHUMD010000024">
    <property type="protein sequence ID" value="MFD2602488.1"/>
    <property type="molecule type" value="Genomic_DNA"/>
</dbReference>